<dbReference type="PANTHER" id="PTHR30435">
    <property type="entry name" value="FLAGELLAR PROTEIN"/>
    <property type="match status" value="1"/>
</dbReference>
<accession>A0A0L6ZDG3</accession>
<dbReference type="NCBIfam" id="TIGR03506">
    <property type="entry name" value="FlgEFG_subfam"/>
    <property type="match status" value="1"/>
</dbReference>
<gene>
    <name evidence="6" type="primary">flgG_2</name>
    <name evidence="6" type="ORF">CLHOM_05800</name>
</gene>
<evidence type="ECO:0000259" key="3">
    <source>
        <dbReference type="Pfam" id="PF00460"/>
    </source>
</evidence>
<proteinExistence type="inferred from homology"/>
<dbReference type="GO" id="GO:0009425">
    <property type="term" value="C:bacterial-type flagellum basal body"/>
    <property type="evidence" value="ECO:0007669"/>
    <property type="project" value="UniProtKB-SubCell"/>
</dbReference>
<feature type="domain" description="Flagellar basal-body/hook protein C-terminal" evidence="4">
    <location>
        <begin position="214"/>
        <end position="257"/>
    </location>
</feature>
<dbReference type="InterPro" id="IPR019776">
    <property type="entry name" value="Flagellar_basal_body_rod_CS"/>
</dbReference>
<dbReference type="InterPro" id="IPR020013">
    <property type="entry name" value="Flagellar_FlgE/F/G"/>
</dbReference>
<dbReference type="Pfam" id="PF22692">
    <property type="entry name" value="LlgE_F_G_D1"/>
    <property type="match status" value="1"/>
</dbReference>
<evidence type="ECO:0000256" key="2">
    <source>
        <dbReference type="RuleBase" id="RU362116"/>
    </source>
</evidence>
<dbReference type="InterPro" id="IPR053967">
    <property type="entry name" value="LlgE_F_G-like_D1"/>
</dbReference>
<dbReference type="RefSeq" id="WP_052220175.1">
    <property type="nucleotide sequence ID" value="NZ_LHUR01000011.1"/>
</dbReference>
<protein>
    <submittedName>
        <fullName evidence="6">Flagellar basal-body rod protein FlgG</fullName>
    </submittedName>
</protein>
<organism evidence="6 7">
    <name type="scientific">Clostridium homopropionicum DSM 5847</name>
    <dbReference type="NCBI Taxonomy" id="1121318"/>
    <lineage>
        <taxon>Bacteria</taxon>
        <taxon>Bacillati</taxon>
        <taxon>Bacillota</taxon>
        <taxon>Clostridia</taxon>
        <taxon>Eubacteriales</taxon>
        <taxon>Clostridiaceae</taxon>
        <taxon>Clostridium</taxon>
    </lineage>
</organism>
<evidence type="ECO:0000313" key="7">
    <source>
        <dbReference type="Proteomes" id="UP000037043"/>
    </source>
</evidence>
<evidence type="ECO:0000313" key="6">
    <source>
        <dbReference type="EMBL" id="KOA20992.1"/>
    </source>
</evidence>
<dbReference type="Pfam" id="PF00460">
    <property type="entry name" value="Flg_bb_rod"/>
    <property type="match status" value="1"/>
</dbReference>
<keyword evidence="2" id="KW-0975">Bacterial flagellum</keyword>
<dbReference type="SUPFAM" id="SSF117143">
    <property type="entry name" value="Flagellar hook protein flgE"/>
    <property type="match status" value="1"/>
</dbReference>
<dbReference type="EMBL" id="LHUR01000011">
    <property type="protein sequence ID" value="KOA20992.1"/>
    <property type="molecule type" value="Genomic_DNA"/>
</dbReference>
<evidence type="ECO:0000259" key="5">
    <source>
        <dbReference type="Pfam" id="PF22692"/>
    </source>
</evidence>
<comment type="similarity">
    <text evidence="1 2">Belongs to the flagella basal body rod proteins family.</text>
</comment>
<dbReference type="InterPro" id="IPR010930">
    <property type="entry name" value="Flg_bb/hook_C_dom"/>
</dbReference>
<keyword evidence="6" id="KW-0969">Cilium</keyword>
<reference evidence="7" key="1">
    <citation type="submission" date="2015-08" db="EMBL/GenBank/DDBJ databases">
        <title>Genome sequence of the strict anaerobe Clostridium homopropionicum LuHBu1 (DSM 5847T).</title>
        <authorList>
            <person name="Poehlein A."/>
            <person name="Beck M."/>
            <person name="Schiel-Bengelsdorf B."/>
            <person name="Bengelsdorf F.R."/>
            <person name="Daniel R."/>
            <person name="Duerre P."/>
        </authorList>
    </citation>
    <scope>NUCLEOTIDE SEQUENCE [LARGE SCALE GENOMIC DNA]</scope>
    <source>
        <strain evidence="7">DSM 5847</strain>
    </source>
</reference>
<dbReference type="GO" id="GO:0071978">
    <property type="term" value="P:bacterial-type flagellum-dependent swarming motility"/>
    <property type="evidence" value="ECO:0007669"/>
    <property type="project" value="TreeGrafter"/>
</dbReference>
<evidence type="ECO:0000256" key="1">
    <source>
        <dbReference type="ARBA" id="ARBA00009677"/>
    </source>
</evidence>
<dbReference type="PROSITE" id="PS00588">
    <property type="entry name" value="FLAGELLA_BB_ROD"/>
    <property type="match status" value="1"/>
</dbReference>
<comment type="subcellular location">
    <subcellularLocation>
        <location evidence="2">Bacterial flagellum basal body</location>
    </subcellularLocation>
</comment>
<keyword evidence="6" id="KW-0282">Flagellum</keyword>
<dbReference type="InterPro" id="IPR037925">
    <property type="entry name" value="FlgE/F/G-like"/>
</dbReference>
<feature type="domain" description="Flagellar basal body rod protein N-terminal" evidence="3">
    <location>
        <begin position="5"/>
        <end position="35"/>
    </location>
</feature>
<dbReference type="PANTHER" id="PTHR30435:SF19">
    <property type="entry name" value="FLAGELLAR BASAL-BODY ROD PROTEIN FLGG"/>
    <property type="match status" value="1"/>
</dbReference>
<dbReference type="InterPro" id="IPR001444">
    <property type="entry name" value="Flag_bb_rod_N"/>
</dbReference>
<keyword evidence="7" id="KW-1185">Reference proteome</keyword>
<dbReference type="PATRIC" id="fig|1121318.3.peg.583"/>
<name>A0A0L6ZDG3_9CLOT</name>
<dbReference type="STRING" id="36844.SAMN04488501_104140"/>
<dbReference type="Proteomes" id="UP000037043">
    <property type="component" value="Unassembled WGS sequence"/>
</dbReference>
<dbReference type="Pfam" id="PF06429">
    <property type="entry name" value="Flg_bbr_C"/>
    <property type="match status" value="1"/>
</dbReference>
<evidence type="ECO:0000259" key="4">
    <source>
        <dbReference type="Pfam" id="PF06429"/>
    </source>
</evidence>
<feature type="domain" description="Flagellar hook protein FlgE/F/G-like D1" evidence="5">
    <location>
        <begin position="96"/>
        <end position="171"/>
    </location>
</feature>
<sequence>MIRGIYTAVSGLITQEAKQDSISNNLANVNTVGYKKDSIISKKFEDVLLQNFDKVVDGKNTRNVLGALSLGSRIDETYVDYEQGVIEATTKDTDFAIRGNGFFVVSKVDGVNNQNYYTRDGHFYLDREGYLVNDNGYKVMAIRNNGTIEPINLLVNGKVAKIKCDESGNISLNDIPTYKLNIADFENYSKLKKMGDNLYSGENPTTATKCKISQNALEKSNVNVMNEMADMMMTMRSFESNQKIVQSLDETLGKTVNEVGKV</sequence>
<dbReference type="AlphaFoldDB" id="A0A0L6ZDG3"/>
<comment type="caution">
    <text evidence="6">The sequence shown here is derived from an EMBL/GenBank/DDBJ whole genome shotgun (WGS) entry which is preliminary data.</text>
</comment>
<keyword evidence="6" id="KW-0966">Cell projection</keyword>